<dbReference type="NCBIfam" id="TIGR00038">
    <property type="entry name" value="efp"/>
    <property type="match status" value="1"/>
</dbReference>
<keyword evidence="6 8" id="KW-0648">Protein biosynthesis</keyword>
<sequence>MINTNDFKIGQTIKLNNNIYQILDFLHVKPGKGSAFVRSKLKNLKNSDIIEHTFNAGIKIETVFIYKLKLQFSYHLDDLYIFLDMNTYEEIPIAKNKLEHILKYLSELTVIEVLLDEQKEILNVSLPDKVSLKVVDIDSHASSNSSRKNTSYKNAVLETGIIIKVPLFIEKDEKIIINTQTGIYLSRDVKK</sequence>
<dbReference type="FunFam" id="2.30.30.30:FF:000003">
    <property type="entry name" value="Elongation factor P"/>
    <property type="match status" value="1"/>
</dbReference>
<dbReference type="InterPro" id="IPR013185">
    <property type="entry name" value="Transl_elong_KOW-like"/>
</dbReference>
<evidence type="ECO:0000256" key="3">
    <source>
        <dbReference type="ARBA" id="ARBA00009479"/>
    </source>
</evidence>
<keyword evidence="14" id="KW-1185">Reference proteome</keyword>
<dbReference type="InterPro" id="IPR011768">
    <property type="entry name" value="Transl_elongation_fac_P"/>
</dbReference>
<dbReference type="PIRSF" id="PIRSF005901">
    <property type="entry name" value="EF-P"/>
    <property type="match status" value="1"/>
</dbReference>
<dbReference type="InterPro" id="IPR012340">
    <property type="entry name" value="NA-bd_OB-fold"/>
</dbReference>
<dbReference type="RefSeq" id="WP_144658452.1">
    <property type="nucleotide sequence ID" value="NZ_VIAE01000006.1"/>
</dbReference>
<evidence type="ECO:0000256" key="1">
    <source>
        <dbReference type="ARBA" id="ARBA00004496"/>
    </source>
</evidence>
<comment type="caution">
    <text evidence="13">The sequence shown here is derived from an EMBL/GenBank/DDBJ whole genome shotgun (WGS) entry which is preliminary data.</text>
</comment>
<reference evidence="13 14" key="1">
    <citation type="submission" date="2019-06" db="EMBL/GenBank/DDBJ databases">
        <title>Draft Genome Sequence of Candidatus Phytoplasma pini-Related Strain MDPP: A Resource for Comparative Genomics of Gymnosperm-infecting Phytoplasmas.</title>
        <authorList>
            <person name="Cai W."/>
            <person name="Costanzo S."/>
            <person name="Shao J."/>
            <person name="Zhao Y."/>
            <person name="Davis R."/>
        </authorList>
    </citation>
    <scope>NUCLEOTIDE SEQUENCE [LARGE SCALE GENOMIC DNA]</scope>
    <source>
        <strain evidence="13 14">MDPP</strain>
    </source>
</reference>
<dbReference type="PROSITE" id="PS01275">
    <property type="entry name" value="EFP"/>
    <property type="match status" value="1"/>
</dbReference>
<dbReference type="Gene3D" id="2.30.30.30">
    <property type="match status" value="1"/>
</dbReference>
<evidence type="ECO:0000256" key="7">
    <source>
        <dbReference type="ARBA" id="ARBA00025469"/>
    </source>
</evidence>
<evidence type="ECO:0000313" key="14">
    <source>
        <dbReference type="Proteomes" id="UP000320078"/>
    </source>
</evidence>
<dbReference type="InterPro" id="IPR014722">
    <property type="entry name" value="Rib_uL2_dom2"/>
</dbReference>
<evidence type="ECO:0000313" key="13">
    <source>
        <dbReference type="EMBL" id="TVY12210.1"/>
    </source>
</evidence>
<evidence type="ECO:0000259" key="12">
    <source>
        <dbReference type="SMART" id="SM01185"/>
    </source>
</evidence>
<evidence type="ECO:0000259" key="11">
    <source>
        <dbReference type="SMART" id="SM00841"/>
    </source>
</evidence>
<evidence type="ECO:0000256" key="9">
    <source>
        <dbReference type="NCBIfam" id="TIGR00038"/>
    </source>
</evidence>
<dbReference type="Pfam" id="PF01132">
    <property type="entry name" value="EFP"/>
    <property type="match status" value="1"/>
</dbReference>
<comment type="subcellular location">
    <subcellularLocation>
        <location evidence="1 8">Cytoplasm</location>
    </subcellularLocation>
</comment>
<evidence type="ECO:0000256" key="6">
    <source>
        <dbReference type="ARBA" id="ARBA00022917"/>
    </source>
</evidence>
<name>A0A559KJA9_9MOLU</name>
<dbReference type="InterPro" id="IPR008991">
    <property type="entry name" value="Translation_prot_SH3-like_sf"/>
</dbReference>
<evidence type="ECO:0000256" key="5">
    <source>
        <dbReference type="ARBA" id="ARBA00022768"/>
    </source>
</evidence>
<dbReference type="SMART" id="SM00841">
    <property type="entry name" value="Elong-fact-P_C"/>
    <property type="match status" value="1"/>
</dbReference>
<proteinExistence type="inferred from homology"/>
<gene>
    <name evidence="8 13" type="primary">efp</name>
    <name evidence="13" type="ORF">MDPP_00278</name>
</gene>
<dbReference type="Gene3D" id="2.40.50.140">
    <property type="entry name" value="Nucleic acid-binding proteins"/>
    <property type="match status" value="2"/>
</dbReference>
<dbReference type="NCBIfam" id="NF001810">
    <property type="entry name" value="PRK00529.1"/>
    <property type="match status" value="1"/>
</dbReference>
<comment type="similarity">
    <text evidence="3 8 10">Belongs to the elongation factor P family.</text>
</comment>
<dbReference type="SUPFAM" id="SSF50104">
    <property type="entry name" value="Translation proteins SH3-like domain"/>
    <property type="match status" value="1"/>
</dbReference>
<protein>
    <recommendedName>
        <fullName evidence="8 9">Elongation factor P</fullName>
        <shortName evidence="8">EF-P</shortName>
    </recommendedName>
</protein>
<comment type="pathway">
    <text evidence="2 8">Protein biosynthesis; polypeptide chain elongation.</text>
</comment>
<dbReference type="SUPFAM" id="SSF50249">
    <property type="entry name" value="Nucleic acid-binding proteins"/>
    <property type="match status" value="2"/>
</dbReference>
<evidence type="ECO:0000256" key="4">
    <source>
        <dbReference type="ARBA" id="ARBA00022490"/>
    </source>
</evidence>
<evidence type="ECO:0000256" key="2">
    <source>
        <dbReference type="ARBA" id="ARBA00004815"/>
    </source>
</evidence>
<dbReference type="PANTHER" id="PTHR30053">
    <property type="entry name" value="ELONGATION FACTOR P"/>
    <property type="match status" value="1"/>
</dbReference>
<dbReference type="PANTHER" id="PTHR30053:SF12">
    <property type="entry name" value="ELONGATION FACTOR P (EF-P) FAMILY PROTEIN"/>
    <property type="match status" value="1"/>
</dbReference>
<dbReference type="Proteomes" id="UP000320078">
    <property type="component" value="Unassembled WGS sequence"/>
</dbReference>
<dbReference type="UniPathway" id="UPA00345"/>
<dbReference type="AlphaFoldDB" id="A0A559KJA9"/>
<dbReference type="InterPro" id="IPR013852">
    <property type="entry name" value="Transl_elong_P/YeiP_CS"/>
</dbReference>
<dbReference type="FunFam" id="2.40.50.140:FF:000004">
    <property type="entry name" value="Elongation factor P"/>
    <property type="match status" value="1"/>
</dbReference>
<dbReference type="GO" id="GO:0005829">
    <property type="term" value="C:cytosol"/>
    <property type="evidence" value="ECO:0007669"/>
    <property type="project" value="UniProtKB-ARBA"/>
</dbReference>
<dbReference type="SMART" id="SM01185">
    <property type="entry name" value="EFP"/>
    <property type="match status" value="1"/>
</dbReference>
<dbReference type="HAMAP" id="MF_00141">
    <property type="entry name" value="EF_P"/>
    <property type="match status" value="1"/>
</dbReference>
<dbReference type="Pfam" id="PF09285">
    <property type="entry name" value="Elong-fact-P_C"/>
    <property type="match status" value="1"/>
</dbReference>
<accession>A0A559KJA9</accession>
<keyword evidence="5 8" id="KW-0251">Elongation factor</keyword>
<dbReference type="Pfam" id="PF08207">
    <property type="entry name" value="EFP_N"/>
    <property type="match status" value="1"/>
</dbReference>
<evidence type="ECO:0000256" key="10">
    <source>
        <dbReference type="RuleBase" id="RU004389"/>
    </source>
</evidence>
<feature type="domain" description="Elongation factor P C-terminal" evidence="11">
    <location>
        <begin position="130"/>
        <end position="187"/>
    </location>
</feature>
<dbReference type="InterPro" id="IPR020599">
    <property type="entry name" value="Transl_elong_fac_P/YeiP"/>
</dbReference>
<dbReference type="InterPro" id="IPR015365">
    <property type="entry name" value="Elong-fact-P_C"/>
</dbReference>
<evidence type="ECO:0000256" key="8">
    <source>
        <dbReference type="HAMAP-Rule" id="MF_00141"/>
    </source>
</evidence>
<dbReference type="OrthoDB" id="9801844at2"/>
<organism evidence="13 14">
    <name type="scientific">Candidatus Phytoplasma pini</name>
    <dbReference type="NCBI Taxonomy" id="267362"/>
    <lineage>
        <taxon>Bacteria</taxon>
        <taxon>Bacillati</taxon>
        <taxon>Mycoplasmatota</taxon>
        <taxon>Mollicutes</taxon>
        <taxon>Acholeplasmatales</taxon>
        <taxon>Acholeplasmataceae</taxon>
        <taxon>Candidatus Phytoplasma</taxon>
    </lineage>
</organism>
<dbReference type="InterPro" id="IPR001059">
    <property type="entry name" value="Transl_elong_P/YeiP_cen"/>
</dbReference>
<comment type="function">
    <text evidence="7 8">Involved in peptide bond synthesis. Stimulates efficient translation and peptide-bond synthesis on native or reconstituted 70S ribosomes in vitro. Probably functions indirectly by altering the affinity of the ribosome for aminoacyl-tRNA, thus increasing their reactivity as acceptors for peptidyl transferase.</text>
</comment>
<dbReference type="GO" id="GO:0043043">
    <property type="term" value="P:peptide biosynthetic process"/>
    <property type="evidence" value="ECO:0007669"/>
    <property type="project" value="InterPro"/>
</dbReference>
<dbReference type="GO" id="GO:0003746">
    <property type="term" value="F:translation elongation factor activity"/>
    <property type="evidence" value="ECO:0007669"/>
    <property type="project" value="UniProtKB-UniRule"/>
</dbReference>
<dbReference type="EMBL" id="VIAE01000006">
    <property type="protein sequence ID" value="TVY12210.1"/>
    <property type="molecule type" value="Genomic_DNA"/>
</dbReference>
<feature type="domain" description="Translation elongation factor P/YeiP central" evidence="12">
    <location>
        <begin position="67"/>
        <end position="122"/>
    </location>
</feature>
<keyword evidence="4 8" id="KW-0963">Cytoplasm</keyword>